<evidence type="ECO:0000313" key="3">
    <source>
        <dbReference type="Proteomes" id="UP000034980"/>
    </source>
</evidence>
<reference evidence="2 3" key="1">
    <citation type="submission" date="2013-11" db="EMBL/GenBank/DDBJ databases">
        <title>Single cell genomics of uncultured Tannerella BU063 (oral taxon 286).</title>
        <authorList>
            <person name="Beall C.J."/>
            <person name="Campbell A.G."/>
            <person name="Griffen A.L."/>
            <person name="Podar M."/>
            <person name="Leys E.J."/>
        </authorList>
    </citation>
    <scope>NUCLEOTIDE SEQUENCE [LARGE SCALE GENOMIC DNA]</scope>
    <source>
        <strain evidence="2">Cell 8/11</strain>
    </source>
</reference>
<feature type="region of interest" description="Disordered" evidence="1">
    <location>
        <begin position="1"/>
        <end position="39"/>
    </location>
</feature>
<accession>W2CYY1</accession>
<dbReference type="AlphaFoldDB" id="W2CYY1"/>
<name>W2CYY1_9BACT</name>
<comment type="caution">
    <text evidence="2">The sequence shown here is derived from an EMBL/GenBank/DDBJ whole genome shotgun (WGS) entry which is preliminary data.</text>
</comment>
<protein>
    <submittedName>
        <fullName evidence="2">Uncharacterized protein</fullName>
    </submittedName>
</protein>
<proteinExistence type="predicted"/>
<evidence type="ECO:0000256" key="1">
    <source>
        <dbReference type="SAM" id="MobiDB-lite"/>
    </source>
</evidence>
<gene>
    <name evidence="2" type="ORF">T235_09640</name>
</gene>
<evidence type="ECO:0000313" key="2">
    <source>
        <dbReference type="EMBL" id="ETK12380.1"/>
    </source>
</evidence>
<organism evidence="2 3">
    <name type="scientific">Tannerella sp. oral taxon BU063 isolate Cell 8/11</name>
    <dbReference type="NCBI Taxonomy" id="1411915"/>
    <lineage>
        <taxon>Bacteria</taxon>
        <taxon>Pseudomonadati</taxon>
        <taxon>Bacteroidota</taxon>
        <taxon>Bacteroidia</taxon>
        <taxon>Bacteroidales</taxon>
        <taxon>Tannerellaceae</taxon>
        <taxon>Tannerella</taxon>
    </lineage>
</organism>
<dbReference type="Proteomes" id="UP000034980">
    <property type="component" value="Unassembled WGS sequence"/>
</dbReference>
<sequence length="132" mass="14496">MSGLRGVGGDAHNVQLPMPQRALRPKRLAAPTEPSGDCPSGGSCAIYIGMSSIRSIHSIRRTKSLRKSLATNFFGPFPQEIGRHKTFSAHFLRKSLATNFFGSFPQEIGRHKTFSAHFLRKSAATKLFQPKA</sequence>
<dbReference type="EMBL" id="AYYF01001166">
    <property type="protein sequence ID" value="ETK12380.1"/>
    <property type="molecule type" value="Genomic_DNA"/>
</dbReference>